<dbReference type="InterPro" id="IPR002656">
    <property type="entry name" value="Acyl_transf_3_dom"/>
</dbReference>
<evidence type="ECO:0000313" key="4">
    <source>
        <dbReference type="Proteomes" id="UP001151081"/>
    </source>
</evidence>
<feature type="transmembrane region" description="Helical" evidence="1">
    <location>
        <begin position="195"/>
        <end position="217"/>
    </location>
</feature>
<keyword evidence="1" id="KW-0472">Membrane</keyword>
<feature type="transmembrane region" description="Helical" evidence="1">
    <location>
        <begin position="261"/>
        <end position="280"/>
    </location>
</feature>
<sequence>MEMEREGTRIHALDGARAFATALVLLLHGLLSFLETPIGWAIKDRATHLAADFVVWVGRAFLMPVFFLLSGIVSHGIVLRRGLRGFARERATRVLVPLLVALVPVSAAMNALWDHGRTLEGRAAVGSQVPALRASELPVTLAHLWFLYYLLLLSTLAAVLPRRPFRSPLALPAIAIAPVSALLLVAGKLQLDTPLSFLVEPLIAAYFAVFFAWGWLLDPADLAAYARRLPWLAGLALVLLAALVPALVASTAAGAPARAPAWALVTSAAFSCLAVAVFLGTCGRLVTRERPLVRLLADASYFVYVTHLPIVVFLQLTASRLAWPGPLKYAGVVSIAAVVCLGVFLLLRAARRGSKRSSPLAPRSADRA</sequence>
<dbReference type="Proteomes" id="UP001151081">
    <property type="component" value="Unassembled WGS sequence"/>
</dbReference>
<evidence type="ECO:0000313" key="3">
    <source>
        <dbReference type="EMBL" id="MDC3988014.1"/>
    </source>
</evidence>
<accession>A0A9X3XC80</accession>
<dbReference type="InterPro" id="IPR050623">
    <property type="entry name" value="Glucan_succinyl_AcylTrfase"/>
</dbReference>
<keyword evidence="1" id="KW-1133">Transmembrane helix</keyword>
<name>A0A9X3XC80_9BACT</name>
<dbReference type="Pfam" id="PF01757">
    <property type="entry name" value="Acyl_transf_3"/>
    <property type="match status" value="1"/>
</dbReference>
<dbReference type="AlphaFoldDB" id="A0A9X3XC80"/>
<reference evidence="3 4" key="1">
    <citation type="submission" date="2021-04" db="EMBL/GenBank/DDBJ databases">
        <title>Genome analysis of Polyangium sp.</title>
        <authorList>
            <person name="Li Y."/>
            <person name="Wang J."/>
        </authorList>
    </citation>
    <scope>NUCLEOTIDE SEQUENCE [LARGE SCALE GENOMIC DNA]</scope>
    <source>
        <strain evidence="3 4">SDU14</strain>
    </source>
</reference>
<feature type="transmembrane region" description="Helical" evidence="1">
    <location>
        <begin position="142"/>
        <end position="160"/>
    </location>
</feature>
<feature type="transmembrane region" description="Helical" evidence="1">
    <location>
        <begin position="329"/>
        <end position="347"/>
    </location>
</feature>
<keyword evidence="4" id="KW-1185">Reference proteome</keyword>
<dbReference type="PANTHER" id="PTHR36927:SF1">
    <property type="entry name" value="MDO-LIKE PROTEIN"/>
    <property type="match status" value="1"/>
</dbReference>
<dbReference type="GO" id="GO:0016747">
    <property type="term" value="F:acyltransferase activity, transferring groups other than amino-acyl groups"/>
    <property type="evidence" value="ECO:0007669"/>
    <property type="project" value="InterPro"/>
</dbReference>
<keyword evidence="3" id="KW-0808">Transferase</keyword>
<keyword evidence="3" id="KW-0012">Acyltransferase</keyword>
<evidence type="ECO:0000259" key="2">
    <source>
        <dbReference type="Pfam" id="PF01757"/>
    </source>
</evidence>
<evidence type="ECO:0000256" key="1">
    <source>
        <dbReference type="SAM" id="Phobius"/>
    </source>
</evidence>
<gene>
    <name evidence="3" type="ORF">KEG57_46540</name>
</gene>
<feature type="domain" description="Acyltransferase 3" evidence="2">
    <location>
        <begin position="10"/>
        <end position="342"/>
    </location>
</feature>
<protein>
    <submittedName>
        <fullName evidence="3">Acyltransferase family protein</fullName>
    </submittedName>
</protein>
<feature type="transmembrane region" description="Helical" evidence="1">
    <location>
        <begin position="94"/>
        <end position="113"/>
    </location>
</feature>
<proteinExistence type="predicted"/>
<feature type="transmembrane region" description="Helical" evidence="1">
    <location>
        <begin position="229"/>
        <end position="249"/>
    </location>
</feature>
<feature type="transmembrane region" description="Helical" evidence="1">
    <location>
        <begin position="12"/>
        <end position="33"/>
    </location>
</feature>
<organism evidence="3 4">
    <name type="scientific">Polyangium jinanense</name>
    <dbReference type="NCBI Taxonomy" id="2829994"/>
    <lineage>
        <taxon>Bacteria</taxon>
        <taxon>Pseudomonadati</taxon>
        <taxon>Myxococcota</taxon>
        <taxon>Polyangia</taxon>
        <taxon>Polyangiales</taxon>
        <taxon>Polyangiaceae</taxon>
        <taxon>Polyangium</taxon>
    </lineage>
</organism>
<feature type="transmembrane region" description="Helical" evidence="1">
    <location>
        <begin position="301"/>
        <end position="323"/>
    </location>
</feature>
<dbReference type="RefSeq" id="WP_272425908.1">
    <property type="nucleotide sequence ID" value="NZ_JAGTJJ010000063.1"/>
</dbReference>
<dbReference type="EMBL" id="JAGTJJ010000063">
    <property type="protein sequence ID" value="MDC3988014.1"/>
    <property type="molecule type" value="Genomic_DNA"/>
</dbReference>
<feature type="transmembrane region" description="Helical" evidence="1">
    <location>
        <begin position="53"/>
        <end position="73"/>
    </location>
</feature>
<keyword evidence="1" id="KW-0812">Transmembrane</keyword>
<comment type="caution">
    <text evidence="3">The sequence shown here is derived from an EMBL/GenBank/DDBJ whole genome shotgun (WGS) entry which is preliminary data.</text>
</comment>
<dbReference type="PANTHER" id="PTHR36927">
    <property type="entry name" value="BLR4337 PROTEIN"/>
    <property type="match status" value="1"/>
</dbReference>
<feature type="transmembrane region" description="Helical" evidence="1">
    <location>
        <begin position="169"/>
        <end position="189"/>
    </location>
</feature>